<evidence type="ECO:0000313" key="1">
    <source>
        <dbReference type="EMBL" id="AFK01867.1"/>
    </source>
</evidence>
<accession>A0ABM5MXL3</accession>
<proteinExistence type="predicted"/>
<name>A0ABM5MXL3_EMTOG</name>
<gene>
    <name evidence="1" type="ordered locus">Emtol_0714</name>
</gene>
<protein>
    <recommendedName>
        <fullName evidence="3">DUF4595 domain-containing protein</fullName>
    </recommendedName>
</protein>
<organism evidence="1 2">
    <name type="scientific">Emticicia oligotrophica (strain DSM 17448 / CIP 109782 / MTCC 6937 / GPTSA100-15)</name>
    <dbReference type="NCBI Taxonomy" id="929562"/>
    <lineage>
        <taxon>Bacteria</taxon>
        <taxon>Pseudomonadati</taxon>
        <taxon>Bacteroidota</taxon>
        <taxon>Cytophagia</taxon>
        <taxon>Cytophagales</taxon>
        <taxon>Leadbetterellaceae</taxon>
        <taxon>Emticicia</taxon>
    </lineage>
</organism>
<evidence type="ECO:0008006" key="3">
    <source>
        <dbReference type="Google" id="ProtNLM"/>
    </source>
</evidence>
<reference evidence="1 2" key="1">
    <citation type="submission" date="2011-07" db="EMBL/GenBank/DDBJ databases">
        <title>The complete genome of chromosome of Emticicia oligotrophica DSM 17448.</title>
        <authorList>
            <consortium name="US DOE Joint Genome Institute (JGI-PGF)"/>
            <person name="Lucas S."/>
            <person name="Han J."/>
            <person name="Lapidus A."/>
            <person name="Bruce D."/>
            <person name="Goodwin L."/>
            <person name="Pitluck S."/>
            <person name="Peters L."/>
            <person name="Kyrpides N."/>
            <person name="Mavromatis K."/>
            <person name="Ivanova N."/>
            <person name="Ovchinnikova G."/>
            <person name="Teshima H."/>
            <person name="Detter J.C."/>
            <person name="Tapia R."/>
            <person name="Han C."/>
            <person name="Land M."/>
            <person name="Hauser L."/>
            <person name="Markowitz V."/>
            <person name="Cheng J.-F."/>
            <person name="Hugenholtz P."/>
            <person name="Woyke T."/>
            <person name="Wu D."/>
            <person name="Tindall B."/>
            <person name="Pomrenke H."/>
            <person name="Brambilla E."/>
            <person name="Klenk H.-P."/>
            <person name="Eisen J.A."/>
        </authorList>
    </citation>
    <scope>NUCLEOTIDE SEQUENCE [LARGE SCALE GENOMIC DNA]</scope>
    <source>
        <strain evidence="1 2">DSM 17448</strain>
    </source>
</reference>
<dbReference type="Proteomes" id="UP000002875">
    <property type="component" value="Chromosome"/>
</dbReference>
<dbReference type="EMBL" id="CP002961">
    <property type="protein sequence ID" value="AFK01867.1"/>
    <property type="molecule type" value="Genomic_DNA"/>
</dbReference>
<evidence type="ECO:0000313" key="2">
    <source>
        <dbReference type="Proteomes" id="UP000002875"/>
    </source>
</evidence>
<sequence>MFSTSNKYALLFSLLTTVCLLSCGDKEIQLLIRPNSSTETTTQNICYLKAADNGHGINYNFNYNTDNQIIKIDGFPDFNQISYENNLPKKVNSTFDDTYYVEYSYDNQGTLTMINFIGKDSRNKPFQLKSKVYTNSQKQAERIDLNLPVFDQIIVTKIEYDGNGNIRKINIVENNTSKVILENLEFDNHKSPYINASLANTMLYFTIFSAITGGENTTYFQNQNNPTLSKIYTDNGEVTYSYNYEYTSEEYPSKIKVIRKQNNVEEKYEENLIYNCIKTNLSK</sequence>
<dbReference type="RefSeq" id="WP_015027570.1">
    <property type="nucleotide sequence ID" value="NC_018748.1"/>
</dbReference>
<keyword evidence="2" id="KW-1185">Reference proteome</keyword>